<feature type="coiled-coil region" evidence="1">
    <location>
        <begin position="40"/>
        <end position="67"/>
    </location>
</feature>
<dbReference type="Proteomes" id="UP000246085">
    <property type="component" value="Chromosome BRAD3257"/>
</dbReference>
<evidence type="ECO:0000313" key="3">
    <source>
        <dbReference type="Proteomes" id="UP000246085"/>
    </source>
</evidence>
<dbReference type="AlphaFoldDB" id="A0A2U3Q8V0"/>
<protein>
    <submittedName>
        <fullName evidence="2">Uncharacterized protein</fullName>
    </submittedName>
</protein>
<reference evidence="2 3" key="1">
    <citation type="submission" date="2018-03" db="EMBL/GenBank/DDBJ databases">
        <authorList>
            <person name="Gully D."/>
        </authorList>
    </citation>
    <scope>NUCLEOTIDE SEQUENCE [LARGE SCALE GENOMIC DNA]</scope>
    <source>
        <strain evidence="2">ORS3257</strain>
    </source>
</reference>
<evidence type="ECO:0000313" key="2">
    <source>
        <dbReference type="EMBL" id="SPP97844.1"/>
    </source>
</evidence>
<dbReference type="KEGG" id="bvz:BRAD3257_6994"/>
<name>A0A2U3Q8V0_9BRAD</name>
<proteinExistence type="predicted"/>
<accession>A0A2U3Q8V0</accession>
<dbReference type="EMBL" id="LS398110">
    <property type="protein sequence ID" value="SPP97844.1"/>
    <property type="molecule type" value="Genomic_DNA"/>
</dbReference>
<gene>
    <name evidence="2" type="ORF">BRAD3257_6994</name>
</gene>
<evidence type="ECO:0000256" key="1">
    <source>
        <dbReference type="SAM" id="Coils"/>
    </source>
</evidence>
<sequence length="277" mass="30179">MLIAVVIDRVVLGRAVVPNRNVAGPPGPAHRIFRRRDVRLEQLEQLLAVIFRQADEALDEIAEHERALAGFGMDTHHRMLGLVDGAGEHLVEMLPVRLRRPRLHGVVVGVAVDRPEPVGELAQRCRQVAISRRRIRPHGVTAIGRDHHAAQHRNFRIGVDEVDVGVPLIGTAANAAGVQFQDRGRAIGGADGRMRYKLAEPDRKALLLGIVALVAEEDDLVLEQHLVHGADDVVGQIARQFYVPDLGADPCRALDDVGARNDVVDGGRAAHVRGLSL</sequence>
<organism evidence="2 3">
    <name type="scientific">Bradyrhizobium vignae</name>
    <dbReference type="NCBI Taxonomy" id="1549949"/>
    <lineage>
        <taxon>Bacteria</taxon>
        <taxon>Pseudomonadati</taxon>
        <taxon>Pseudomonadota</taxon>
        <taxon>Alphaproteobacteria</taxon>
        <taxon>Hyphomicrobiales</taxon>
        <taxon>Nitrobacteraceae</taxon>
        <taxon>Bradyrhizobium</taxon>
    </lineage>
</organism>
<keyword evidence="1" id="KW-0175">Coiled coil</keyword>